<sequence length="127" mass="14844">GDKKRELSPGLENRYNSAYFWEERNKWFSDLWADIRGMSQKLNNINGNKKKIRERSAAFPLKLPFRLINMFSIYGDTVLDPFLKINIYSCSRVIYAFVGNIPDPKNLLGLFVGFLHRMHGKTINPLF</sequence>
<feature type="domain" description="DNA methylase N-4/N-6" evidence="3">
    <location>
        <begin position="15"/>
        <end position="83"/>
    </location>
</feature>
<dbReference type="InterPro" id="IPR029063">
    <property type="entry name" value="SAM-dependent_MTases_sf"/>
</dbReference>
<gene>
    <name evidence="4" type="ORF">S01H4_22884</name>
</gene>
<accession>X1CYU3</accession>
<reference evidence="4" key="1">
    <citation type="journal article" date="2014" name="Front. Microbiol.">
        <title>High frequency of phylogenetically diverse reductive dehalogenase-homologous genes in deep subseafloor sedimentary metagenomes.</title>
        <authorList>
            <person name="Kawai M."/>
            <person name="Futagami T."/>
            <person name="Toyoda A."/>
            <person name="Takaki Y."/>
            <person name="Nishi S."/>
            <person name="Hori S."/>
            <person name="Arai W."/>
            <person name="Tsubouchi T."/>
            <person name="Morono Y."/>
            <person name="Uchiyama I."/>
            <person name="Ito T."/>
            <person name="Fujiyama A."/>
            <person name="Inagaki F."/>
            <person name="Takami H."/>
        </authorList>
    </citation>
    <scope>NUCLEOTIDE SEQUENCE</scope>
    <source>
        <strain evidence="4">Expedition CK06-06</strain>
    </source>
</reference>
<dbReference type="InterPro" id="IPR002941">
    <property type="entry name" value="DNA_methylase_N4/N6"/>
</dbReference>
<evidence type="ECO:0000256" key="2">
    <source>
        <dbReference type="ARBA" id="ARBA00022679"/>
    </source>
</evidence>
<keyword evidence="2" id="KW-0808">Transferase</keyword>
<dbReference type="GO" id="GO:0008170">
    <property type="term" value="F:N-methyltransferase activity"/>
    <property type="evidence" value="ECO:0007669"/>
    <property type="project" value="InterPro"/>
</dbReference>
<name>X1CYU3_9ZZZZ</name>
<proteinExistence type="predicted"/>
<keyword evidence="1" id="KW-0489">Methyltransferase</keyword>
<evidence type="ECO:0000256" key="1">
    <source>
        <dbReference type="ARBA" id="ARBA00022603"/>
    </source>
</evidence>
<dbReference type="GO" id="GO:0003677">
    <property type="term" value="F:DNA binding"/>
    <property type="evidence" value="ECO:0007669"/>
    <property type="project" value="InterPro"/>
</dbReference>
<comment type="caution">
    <text evidence="4">The sequence shown here is derived from an EMBL/GenBank/DDBJ whole genome shotgun (WGS) entry which is preliminary data.</text>
</comment>
<protein>
    <recommendedName>
        <fullName evidence="3">DNA methylase N-4/N-6 domain-containing protein</fullName>
    </recommendedName>
</protein>
<feature type="non-terminal residue" evidence="4">
    <location>
        <position position="1"/>
    </location>
</feature>
<organism evidence="4">
    <name type="scientific">marine sediment metagenome</name>
    <dbReference type="NCBI Taxonomy" id="412755"/>
    <lineage>
        <taxon>unclassified sequences</taxon>
        <taxon>metagenomes</taxon>
        <taxon>ecological metagenomes</taxon>
    </lineage>
</organism>
<dbReference type="EMBL" id="BART01010547">
    <property type="protein sequence ID" value="GAG89406.1"/>
    <property type="molecule type" value="Genomic_DNA"/>
</dbReference>
<dbReference type="SUPFAM" id="SSF53335">
    <property type="entry name" value="S-adenosyl-L-methionine-dependent methyltransferases"/>
    <property type="match status" value="1"/>
</dbReference>
<dbReference type="Pfam" id="PF01555">
    <property type="entry name" value="N6_N4_Mtase"/>
    <property type="match status" value="1"/>
</dbReference>
<dbReference type="AlphaFoldDB" id="X1CYU3"/>
<evidence type="ECO:0000313" key="4">
    <source>
        <dbReference type="EMBL" id="GAG89406.1"/>
    </source>
</evidence>
<dbReference type="GO" id="GO:0032259">
    <property type="term" value="P:methylation"/>
    <property type="evidence" value="ECO:0007669"/>
    <property type="project" value="UniProtKB-KW"/>
</dbReference>
<dbReference type="Gene3D" id="3.40.50.150">
    <property type="entry name" value="Vaccinia Virus protein VP39"/>
    <property type="match status" value="1"/>
</dbReference>
<evidence type="ECO:0000259" key="3">
    <source>
        <dbReference type="Pfam" id="PF01555"/>
    </source>
</evidence>